<dbReference type="EMBL" id="CAUYUE010000012">
    <property type="protein sequence ID" value="CAK0785151.1"/>
    <property type="molecule type" value="Genomic_DNA"/>
</dbReference>
<dbReference type="EMBL" id="CAUYUE010000014">
    <property type="protein sequence ID" value="CAK0786095.1"/>
    <property type="molecule type" value="Genomic_DNA"/>
</dbReference>
<dbReference type="EMBL" id="CAUYUE010000017">
    <property type="protein sequence ID" value="CAK0787328.1"/>
    <property type="molecule type" value="Genomic_DNA"/>
</dbReference>
<accession>A0AAV1IEL7</accession>
<evidence type="ECO:0000313" key="30">
    <source>
        <dbReference type="EMBL" id="CAK0784627.1"/>
    </source>
</evidence>
<dbReference type="EMBL" id="CAUYUE010000006">
    <property type="protein sequence ID" value="CAK0782176.1"/>
    <property type="molecule type" value="Genomic_DNA"/>
</dbReference>
<dbReference type="EMBL" id="CAUYUE010000005">
    <property type="protein sequence ID" value="CAK0779644.1"/>
    <property type="molecule type" value="Genomic_DNA"/>
</dbReference>
<evidence type="ECO:0000313" key="28">
    <source>
        <dbReference type="EMBL" id="CAK0784625.1"/>
    </source>
</evidence>
<evidence type="ECO:0000313" key="58">
    <source>
        <dbReference type="EMBL" id="CAK0788026.1"/>
    </source>
</evidence>
<dbReference type="EMBL" id="CAUYUE010000008">
    <property type="protein sequence ID" value="CAK0783598.1"/>
    <property type="molecule type" value="Genomic_DNA"/>
</dbReference>
<evidence type="ECO:0000313" key="57">
    <source>
        <dbReference type="EMBL" id="CAK0788025.1"/>
    </source>
</evidence>
<gene>
    <name evidence="2" type="ORF">CVIRNUC_000001</name>
    <name evidence="3" type="ORF">CVIRNUC_000002</name>
    <name evidence="4" type="ORF">CVIRNUC_000950</name>
    <name evidence="5" type="ORF">CVIRNUC_000951</name>
    <name evidence="6" type="ORF">CVIRNUC_000952</name>
    <name evidence="7" type="ORF">CVIRNUC_000953</name>
    <name evidence="8" type="ORF">CVIRNUC_000954</name>
    <name evidence="9" type="ORF">CVIRNUC_001835</name>
    <name evidence="10" type="ORF">CVIRNUC_001836</name>
    <name evidence="11" type="ORF">CVIRNUC_002724</name>
    <name evidence="12" type="ORF">CVIRNUC_002725</name>
    <name evidence="13" type="ORF">CVIRNUC_002726</name>
    <name evidence="14" type="ORF">CVIRNUC_003848</name>
    <name evidence="15" type="ORF">CVIRNUC_003850</name>
    <name evidence="16" type="ORF">CVIRNUC_004830</name>
    <name evidence="17" type="ORF">CVIRNUC_004831</name>
    <name evidence="18" type="ORF">CVIRNUC_005596</name>
    <name evidence="19" type="ORF">CVIRNUC_006220</name>
    <name evidence="20" type="ORF">CVIRNUC_006222</name>
    <name evidence="21" type="ORF">CVIRNUC_006224</name>
    <name evidence="22" type="ORF">CVIRNUC_006225</name>
    <name evidence="23" type="ORF">CVIRNUC_006797</name>
    <name evidence="24" type="ORF">CVIRNUC_006798</name>
    <name evidence="25" type="ORF">CVIRNUC_006799</name>
    <name evidence="26" type="ORF">CVIRNUC_007273</name>
    <name evidence="27" type="ORF">CVIRNUC_007828</name>
    <name evidence="28" type="ORF">CVIRNUC_007829</name>
    <name evidence="29" type="ORF">CVIRNUC_007830</name>
    <name evidence="30" type="ORF">CVIRNUC_007831</name>
    <name evidence="31" type="ORF">CVIRNUC_007832</name>
    <name evidence="32" type="ORF">CVIRNUC_008356</name>
    <name evidence="33" type="ORF">CVIRNUC_008357</name>
    <name evidence="34" type="ORF">CVIRNUC_008832</name>
    <name evidence="35" type="ORF">CVIRNUC_008833</name>
    <name evidence="36" type="ORF">CVIRNUC_009307</name>
    <name evidence="37" type="ORF">CVIRNUC_009308</name>
    <name evidence="38" type="ORF">CVIRNUC_009309</name>
    <name evidence="39" type="ORF">CVIRNUC_009739</name>
    <name evidence="40" type="ORF">CVIRNUC_009740</name>
    <name evidence="41" type="ORF">CVIRNUC_009741</name>
    <name evidence="42" type="ORF">CVIRNUC_010122</name>
    <name evidence="43" type="ORF">CVIRNUC_010123</name>
    <name evidence="44" type="ORF">CVIRNUC_010124</name>
    <name evidence="45" type="ORF">CVIRNUC_010125</name>
    <name evidence="46" type="ORF">CVIRNUC_010542</name>
    <name evidence="47" type="ORF">CVIRNUC_010543</name>
    <name evidence="48" type="ORF">CVIRNUC_010544</name>
    <name evidence="49" type="ORF">CVIRNUC_010545</name>
    <name evidence="50" type="ORF">CVIRNUC_010546</name>
    <name evidence="51" type="ORF">CVIRNUC_010547</name>
    <name evidence="52" type="ORF">CVIRNUC_010548</name>
    <name evidence="53" type="ORF">CVIRNUC_010936</name>
    <name evidence="54" type="ORF">CVIRNUC_010937</name>
    <name evidence="55" type="ORF">CVIRNUC_010938</name>
    <name evidence="56" type="ORF">CVIRNUC_010939</name>
    <name evidence="57" type="ORF">CVIRNUC_011247</name>
    <name evidence="58" type="ORF">CVIRNUC_011248</name>
</gene>
<evidence type="ECO:0000313" key="49">
    <source>
        <dbReference type="EMBL" id="CAK0787327.1"/>
    </source>
</evidence>
<dbReference type="EMBL" id="CAUYUE010000017">
    <property type="protein sequence ID" value="CAK0787327.1"/>
    <property type="molecule type" value="Genomic_DNA"/>
</dbReference>
<dbReference type="EMBL" id="CAUYUE010000016">
    <property type="protein sequence ID" value="CAK0786910.1"/>
    <property type="molecule type" value="Genomic_DNA"/>
</dbReference>
<dbReference type="EMBL" id="CAUYUE010000015">
    <property type="protein sequence ID" value="CAK0786527.1"/>
    <property type="molecule type" value="Genomic_DNA"/>
</dbReference>
<evidence type="ECO:0000313" key="42">
    <source>
        <dbReference type="EMBL" id="CAK0786908.1"/>
    </source>
</evidence>
<evidence type="ECO:0000313" key="32">
    <source>
        <dbReference type="EMBL" id="CAK0785150.1"/>
    </source>
</evidence>
<keyword evidence="59" id="KW-1185">Reference proteome</keyword>
<evidence type="ECO:0000313" key="27">
    <source>
        <dbReference type="EMBL" id="CAK0784624.1"/>
    </source>
</evidence>
<dbReference type="EMBL" id="CAUYUE010000003">
    <property type="protein sequence ID" value="CAK0759802.1"/>
    <property type="molecule type" value="Genomic_DNA"/>
</dbReference>
<evidence type="ECO:0000313" key="7">
    <source>
        <dbReference type="EMBL" id="CAK0737819.1"/>
    </source>
</evidence>
<evidence type="ECO:0000313" key="22">
    <source>
        <dbReference type="EMBL" id="CAK0783030.1"/>
    </source>
</evidence>
<dbReference type="EMBL" id="CAUYUE010000016">
    <property type="protein sequence ID" value="CAK0787326.1"/>
    <property type="molecule type" value="Genomic_DNA"/>
</dbReference>
<dbReference type="EMBL" id="CAUYUE010000017">
    <property type="protein sequence ID" value="CAK0787329.1"/>
    <property type="molecule type" value="Genomic_DNA"/>
</dbReference>
<evidence type="ECO:0000313" key="47">
    <source>
        <dbReference type="EMBL" id="CAK0787325.1"/>
    </source>
</evidence>
<evidence type="ECO:0000313" key="19">
    <source>
        <dbReference type="EMBL" id="CAK0783025.1"/>
    </source>
</evidence>
<evidence type="ECO:0000313" key="6">
    <source>
        <dbReference type="EMBL" id="CAK0737812.1"/>
    </source>
</evidence>
<evidence type="ECO:0000313" key="12">
    <source>
        <dbReference type="EMBL" id="CAK0759802.1"/>
    </source>
</evidence>
<organism evidence="33 59">
    <name type="scientific">Coccomyxa viridis</name>
    <dbReference type="NCBI Taxonomy" id="1274662"/>
    <lineage>
        <taxon>Eukaryota</taxon>
        <taxon>Viridiplantae</taxon>
        <taxon>Chlorophyta</taxon>
        <taxon>core chlorophytes</taxon>
        <taxon>Trebouxiophyceae</taxon>
        <taxon>Trebouxiophyceae incertae sedis</taxon>
        <taxon>Coccomyxaceae</taxon>
        <taxon>Coccomyxa</taxon>
    </lineage>
</organism>
<dbReference type="EMBL" id="CAUYUE010000015">
    <property type="protein sequence ID" value="CAK0786908.1"/>
    <property type="molecule type" value="Genomic_DNA"/>
</dbReference>
<feature type="compositionally biased region" description="Low complexity" evidence="1">
    <location>
        <begin position="24"/>
        <end position="35"/>
    </location>
</feature>
<dbReference type="EMBL" id="CAUYUE010000016">
    <property type="protein sequence ID" value="CAK0786911.1"/>
    <property type="molecule type" value="Genomic_DNA"/>
</dbReference>
<evidence type="ECO:0000313" key="29">
    <source>
        <dbReference type="EMBL" id="CAK0784626.1"/>
    </source>
</evidence>
<dbReference type="EMBL" id="CAUYUE010000018">
    <property type="protein sequence ID" value="CAK0787716.1"/>
    <property type="molecule type" value="Genomic_DNA"/>
</dbReference>
<dbReference type="EMBL" id="CAUYUE010000016">
    <property type="protein sequence ID" value="CAK0787325.1"/>
    <property type="molecule type" value="Genomic_DNA"/>
</dbReference>
<dbReference type="EMBL" id="CAUYUE010000002">
    <property type="protein sequence ID" value="CAK0748385.1"/>
    <property type="molecule type" value="Genomic_DNA"/>
</dbReference>
<evidence type="ECO:0000313" key="4">
    <source>
        <dbReference type="EMBL" id="CAK0737798.1"/>
    </source>
</evidence>
<dbReference type="EMBL" id="CAUYUE010000008">
    <property type="protein sequence ID" value="CAK0783029.1"/>
    <property type="molecule type" value="Genomic_DNA"/>
</dbReference>
<name>A0AAV1IEL7_9CHLO</name>
<evidence type="ECO:0000313" key="21">
    <source>
        <dbReference type="EMBL" id="CAK0783029.1"/>
    </source>
</evidence>
<evidence type="ECO:0000313" key="46">
    <source>
        <dbReference type="EMBL" id="CAK0787324.1"/>
    </source>
</evidence>
<evidence type="ECO:0000313" key="40">
    <source>
        <dbReference type="EMBL" id="CAK0786527.1"/>
    </source>
</evidence>
<dbReference type="EMBL" id="CAUYUE010000004">
    <property type="protein sequence ID" value="CAK0759890.1"/>
    <property type="molecule type" value="Genomic_DNA"/>
</dbReference>
<evidence type="ECO:0000313" key="8">
    <source>
        <dbReference type="EMBL" id="CAK0737826.1"/>
    </source>
</evidence>
<evidence type="ECO:0000313" key="56">
    <source>
        <dbReference type="EMBL" id="CAK0787717.1"/>
    </source>
</evidence>
<evidence type="ECO:0000313" key="5">
    <source>
        <dbReference type="EMBL" id="CAK0737805.1"/>
    </source>
</evidence>
<dbReference type="EMBL" id="CAUYUE010000008">
    <property type="protein sequence ID" value="CAK0783030.1"/>
    <property type="molecule type" value="Genomic_DNA"/>
</dbReference>
<dbReference type="EMBL" id="CAUYUE010000002">
    <property type="protein sequence ID" value="CAK0748396.1"/>
    <property type="molecule type" value="Genomic_DNA"/>
</dbReference>
<dbReference type="EMBL" id="CAUYUE010000006">
    <property type="protein sequence ID" value="CAK0779709.1"/>
    <property type="molecule type" value="Genomic_DNA"/>
</dbReference>
<feature type="compositionally biased region" description="Basic and acidic residues" evidence="1">
    <location>
        <begin position="241"/>
        <end position="267"/>
    </location>
</feature>
<dbReference type="EMBL" id="CAUYUE010000002">
    <property type="protein sequence ID" value="CAK0737826.1"/>
    <property type="molecule type" value="Genomic_DNA"/>
</dbReference>
<evidence type="ECO:0000313" key="41">
    <source>
        <dbReference type="EMBL" id="CAK0786528.1"/>
    </source>
</evidence>
<feature type="compositionally biased region" description="Basic residues" evidence="1">
    <location>
        <begin position="333"/>
        <end position="345"/>
    </location>
</feature>
<sequence>MDLDDTNQPEDLHANPAHKRPRSEPSSSDSHASAAGKGVTKIMTDWASPKIAEAAIKLHKRVAQLRKGIKSSKEAIAKLQELSAQEKTPSSLTLKLAPAAQKLLPSCPGAAEHIQQAQKGFVAEALKQRQLDELQERAELAGITSGDQLEHDARAATRFDSLTSDEQALVTPLILAGKEEFILTLHLSEFTIAAREDAEAAAAAKRATEKERRAMEMDQAPTYDILKRVAAEVVAKEMAKHLKQSRLDSRKKVTFESRQQSRSDSRGRSQSKGRSSSRNKDREKPRGKAKSSGKGGRSRDSSKPRGRAATPKPPRRRPSTSRSQSRENSRGGRGARPHRSPSAKRGGRERSVGGGGSKTGARR</sequence>
<dbReference type="EMBL" id="CAUYUE010000009">
    <property type="protein sequence ID" value="CAK0783600.1"/>
    <property type="molecule type" value="Genomic_DNA"/>
</dbReference>
<dbReference type="EMBL" id="CAUYUE010000014">
    <property type="protein sequence ID" value="CAK0786096.1"/>
    <property type="molecule type" value="Genomic_DNA"/>
</dbReference>
<protein>
    <submittedName>
        <fullName evidence="33">Uncharacterized protein</fullName>
    </submittedName>
</protein>
<feature type="region of interest" description="Disordered" evidence="1">
    <location>
        <begin position="241"/>
        <end position="363"/>
    </location>
</feature>
<evidence type="ECO:0000313" key="18">
    <source>
        <dbReference type="EMBL" id="CAK0782176.1"/>
    </source>
</evidence>
<evidence type="ECO:0000313" key="33">
    <source>
        <dbReference type="EMBL" id="CAK0785151.1"/>
    </source>
</evidence>
<evidence type="ECO:0000313" key="26">
    <source>
        <dbReference type="EMBL" id="CAK0784070.1"/>
    </source>
</evidence>
<evidence type="ECO:0000313" key="59">
    <source>
        <dbReference type="Proteomes" id="UP001314263"/>
    </source>
</evidence>
<dbReference type="EMBL" id="CAUYUE010000005">
    <property type="protein sequence ID" value="CAK0771330.1"/>
    <property type="molecule type" value="Genomic_DNA"/>
</dbReference>
<dbReference type="EMBL" id="CAUYUE010000011">
    <property type="protein sequence ID" value="CAK0784628.1"/>
    <property type="molecule type" value="Genomic_DNA"/>
</dbReference>
<evidence type="ECO:0000313" key="24">
    <source>
        <dbReference type="EMBL" id="CAK0783599.1"/>
    </source>
</evidence>
<dbReference type="EMBL" id="CAUYUE010000017">
    <property type="protein sequence ID" value="CAK0787714.1"/>
    <property type="molecule type" value="Genomic_DNA"/>
</dbReference>
<dbReference type="EMBL" id="CAUYUE010000001">
    <property type="protein sequence ID" value="CAK0731498.1"/>
    <property type="molecule type" value="Genomic_DNA"/>
</dbReference>
<dbReference type="EMBL" id="CAUYUE010000010">
    <property type="protein sequence ID" value="CAK0784070.1"/>
    <property type="molecule type" value="Genomic_DNA"/>
</dbReference>
<evidence type="ECO:0000313" key="2">
    <source>
        <dbReference type="EMBL" id="CAK0731492.1"/>
    </source>
</evidence>
<dbReference type="EMBL" id="CAUYUE010000015">
    <property type="protein sequence ID" value="CAK0786528.1"/>
    <property type="molecule type" value="Genomic_DNA"/>
</dbReference>
<dbReference type="EMBL" id="CAUYUE010000018">
    <property type="protein sequence ID" value="CAK0787717.1"/>
    <property type="molecule type" value="Genomic_DNA"/>
</dbReference>
<dbReference type="EMBL" id="CAUYUE010000018">
    <property type="protein sequence ID" value="CAK0788025.1"/>
    <property type="molecule type" value="Genomic_DNA"/>
</dbReference>
<reference evidence="33 59" key="1">
    <citation type="submission" date="2023-10" db="EMBL/GenBank/DDBJ databases">
        <authorList>
            <person name="Maclean D."/>
            <person name="Macfadyen A."/>
        </authorList>
    </citation>
    <scope>NUCLEOTIDE SEQUENCE [LARGE SCALE GENOMIC DNA]</scope>
</reference>
<evidence type="ECO:0000313" key="54">
    <source>
        <dbReference type="EMBL" id="CAK0787715.1"/>
    </source>
</evidence>
<dbReference type="EMBL" id="CAUYUE010000010">
    <property type="protein sequence ID" value="CAK0784624.1"/>
    <property type="molecule type" value="Genomic_DNA"/>
</dbReference>
<evidence type="ECO:0000313" key="13">
    <source>
        <dbReference type="EMBL" id="CAK0759890.1"/>
    </source>
</evidence>
<evidence type="ECO:0000313" key="45">
    <source>
        <dbReference type="EMBL" id="CAK0786911.1"/>
    </source>
</evidence>
<evidence type="ECO:0000313" key="23">
    <source>
        <dbReference type="EMBL" id="CAK0783598.1"/>
    </source>
</evidence>
<dbReference type="EMBL" id="CAUYUE010000007">
    <property type="protein sequence ID" value="CAK0783027.1"/>
    <property type="molecule type" value="Genomic_DNA"/>
</dbReference>
<dbReference type="EMBL" id="CAUYUE010000009">
    <property type="protein sequence ID" value="CAK0783599.1"/>
    <property type="molecule type" value="Genomic_DNA"/>
</dbReference>
<dbReference type="EMBL" id="CAUYUE010000002">
    <property type="protein sequence ID" value="CAK0737819.1"/>
    <property type="molecule type" value="Genomic_DNA"/>
</dbReference>
<evidence type="ECO:0000313" key="14">
    <source>
        <dbReference type="EMBL" id="CAK0771245.1"/>
    </source>
</evidence>
<evidence type="ECO:0000313" key="38">
    <source>
        <dbReference type="EMBL" id="CAK0786096.1"/>
    </source>
</evidence>
<dbReference type="EMBL" id="CAUYUE010000001">
    <property type="protein sequence ID" value="CAK0731492.1"/>
    <property type="molecule type" value="Genomic_DNA"/>
</dbReference>
<evidence type="ECO:0000313" key="55">
    <source>
        <dbReference type="EMBL" id="CAK0787716.1"/>
    </source>
</evidence>
<dbReference type="EMBL" id="CAUYUE010000010">
    <property type="protein sequence ID" value="CAK0784625.1"/>
    <property type="molecule type" value="Genomic_DNA"/>
</dbReference>
<evidence type="ECO:0000313" key="10">
    <source>
        <dbReference type="EMBL" id="CAK0748396.1"/>
    </source>
</evidence>
<dbReference type="EMBL" id="CAUYUE010000002">
    <property type="protein sequence ID" value="CAK0737812.1"/>
    <property type="molecule type" value="Genomic_DNA"/>
</dbReference>
<evidence type="ECO:0000313" key="25">
    <source>
        <dbReference type="EMBL" id="CAK0783600.1"/>
    </source>
</evidence>
<feature type="region of interest" description="Disordered" evidence="1">
    <location>
        <begin position="1"/>
        <end position="41"/>
    </location>
</feature>
<evidence type="ECO:0000313" key="3">
    <source>
        <dbReference type="EMBL" id="CAK0731498.1"/>
    </source>
</evidence>
<dbReference type="AlphaFoldDB" id="A0AAV1IEL7"/>
<evidence type="ECO:0000313" key="50">
    <source>
        <dbReference type="EMBL" id="CAK0787328.1"/>
    </source>
</evidence>
<evidence type="ECO:0000313" key="53">
    <source>
        <dbReference type="EMBL" id="CAK0787714.1"/>
    </source>
</evidence>
<evidence type="ECO:0000313" key="15">
    <source>
        <dbReference type="EMBL" id="CAK0771330.1"/>
    </source>
</evidence>
<evidence type="ECO:0000313" key="39">
    <source>
        <dbReference type="EMBL" id="CAK0786526.1"/>
    </source>
</evidence>
<evidence type="ECO:0000313" key="36">
    <source>
        <dbReference type="EMBL" id="CAK0786094.1"/>
    </source>
</evidence>
<evidence type="ECO:0000313" key="16">
    <source>
        <dbReference type="EMBL" id="CAK0779644.1"/>
    </source>
</evidence>
<evidence type="ECO:0000313" key="9">
    <source>
        <dbReference type="EMBL" id="CAK0748385.1"/>
    </source>
</evidence>
<dbReference type="EMBL" id="CAUYUE010000010">
    <property type="protein sequence ID" value="CAK0784626.1"/>
    <property type="molecule type" value="Genomic_DNA"/>
</dbReference>
<dbReference type="EMBL" id="CAUYUE010000015">
    <property type="protein sequence ID" value="CAK0786909.1"/>
    <property type="molecule type" value="Genomic_DNA"/>
</dbReference>
<dbReference type="EMBL" id="CAUYUE010000014">
    <property type="protein sequence ID" value="CAK0786526.1"/>
    <property type="molecule type" value="Genomic_DNA"/>
</dbReference>
<dbReference type="EMBL" id="CAUYUE010000016">
    <property type="protein sequence ID" value="CAK0787324.1"/>
    <property type="molecule type" value="Genomic_DNA"/>
</dbReference>
<evidence type="ECO:0000313" key="51">
    <source>
        <dbReference type="EMBL" id="CAK0787329.1"/>
    </source>
</evidence>
<evidence type="ECO:0000313" key="34">
    <source>
        <dbReference type="EMBL" id="CAK0785621.1"/>
    </source>
</evidence>
<evidence type="ECO:0000313" key="48">
    <source>
        <dbReference type="EMBL" id="CAK0787326.1"/>
    </source>
</evidence>
<dbReference type="EMBL" id="CAUYUE010000018">
    <property type="protein sequence ID" value="CAK0788026.1"/>
    <property type="molecule type" value="Genomic_DNA"/>
</dbReference>
<evidence type="ECO:0000313" key="11">
    <source>
        <dbReference type="EMBL" id="CAK0759789.1"/>
    </source>
</evidence>
<dbReference type="EMBL" id="CAUYUE010000007">
    <property type="protein sequence ID" value="CAK0783025.1"/>
    <property type="molecule type" value="Genomic_DNA"/>
</dbReference>
<proteinExistence type="predicted"/>
<dbReference type="EMBL" id="CAUYUE010000011">
    <property type="protein sequence ID" value="CAK0784627.1"/>
    <property type="molecule type" value="Genomic_DNA"/>
</dbReference>
<dbReference type="EMBL" id="CAUYUE010000003">
    <property type="protein sequence ID" value="CAK0759789.1"/>
    <property type="molecule type" value="Genomic_DNA"/>
</dbReference>
<evidence type="ECO:0000313" key="43">
    <source>
        <dbReference type="EMBL" id="CAK0786909.1"/>
    </source>
</evidence>
<evidence type="ECO:0000313" key="44">
    <source>
        <dbReference type="EMBL" id="CAK0786910.1"/>
    </source>
</evidence>
<dbReference type="EMBL" id="CAUYUE010000002">
    <property type="protein sequence ID" value="CAK0737798.1"/>
    <property type="molecule type" value="Genomic_DNA"/>
</dbReference>
<dbReference type="Proteomes" id="UP001314263">
    <property type="component" value="Unassembled WGS sequence"/>
</dbReference>
<evidence type="ECO:0000256" key="1">
    <source>
        <dbReference type="SAM" id="MobiDB-lite"/>
    </source>
</evidence>
<dbReference type="EMBL" id="CAUYUE010000012">
    <property type="protein sequence ID" value="CAK0785621.1"/>
    <property type="molecule type" value="Genomic_DNA"/>
</dbReference>
<dbReference type="EMBL" id="CAUYUE010000017">
    <property type="protein sequence ID" value="CAK0787330.1"/>
    <property type="molecule type" value="Genomic_DNA"/>
</dbReference>
<evidence type="ECO:0000313" key="20">
    <source>
        <dbReference type="EMBL" id="CAK0783027.1"/>
    </source>
</evidence>
<dbReference type="EMBL" id="CAUYUE010000012">
    <property type="protein sequence ID" value="CAK0785150.1"/>
    <property type="molecule type" value="Genomic_DNA"/>
</dbReference>
<dbReference type="EMBL" id="CAUYUE010000013">
    <property type="protein sequence ID" value="CAK0785622.1"/>
    <property type="molecule type" value="Genomic_DNA"/>
</dbReference>
<dbReference type="EMBL" id="CAUYUE010000004">
    <property type="protein sequence ID" value="CAK0771245.1"/>
    <property type="molecule type" value="Genomic_DNA"/>
</dbReference>
<dbReference type="EMBL" id="CAUYUE010000014">
    <property type="protein sequence ID" value="CAK0786094.1"/>
    <property type="molecule type" value="Genomic_DNA"/>
</dbReference>
<evidence type="ECO:0000313" key="31">
    <source>
        <dbReference type="EMBL" id="CAK0784628.1"/>
    </source>
</evidence>
<evidence type="ECO:0000313" key="52">
    <source>
        <dbReference type="EMBL" id="CAK0787330.1"/>
    </source>
</evidence>
<evidence type="ECO:0000313" key="37">
    <source>
        <dbReference type="EMBL" id="CAK0786095.1"/>
    </source>
</evidence>
<feature type="compositionally biased region" description="Gly residues" evidence="1">
    <location>
        <begin position="352"/>
        <end position="363"/>
    </location>
</feature>
<evidence type="ECO:0000313" key="17">
    <source>
        <dbReference type="EMBL" id="CAK0779709.1"/>
    </source>
</evidence>
<evidence type="ECO:0000313" key="35">
    <source>
        <dbReference type="EMBL" id="CAK0785622.1"/>
    </source>
</evidence>
<comment type="caution">
    <text evidence="33">The sequence shown here is derived from an EMBL/GenBank/DDBJ whole genome shotgun (WGS) entry which is preliminary data.</text>
</comment>
<dbReference type="EMBL" id="CAUYUE010000017">
    <property type="protein sequence ID" value="CAK0787715.1"/>
    <property type="molecule type" value="Genomic_DNA"/>
</dbReference>
<dbReference type="EMBL" id="CAUYUE010000002">
    <property type="protein sequence ID" value="CAK0737805.1"/>
    <property type="molecule type" value="Genomic_DNA"/>
</dbReference>